<gene>
    <name evidence="1" type="ORF">RPERSI_LOCUS23957</name>
</gene>
<evidence type="ECO:0000313" key="2">
    <source>
        <dbReference type="Proteomes" id="UP000789920"/>
    </source>
</evidence>
<dbReference type="EMBL" id="CAJVQC010075975">
    <property type="protein sequence ID" value="CAG8814295.1"/>
    <property type="molecule type" value="Genomic_DNA"/>
</dbReference>
<comment type="caution">
    <text evidence="1">The sequence shown here is derived from an EMBL/GenBank/DDBJ whole genome shotgun (WGS) entry which is preliminary data.</text>
</comment>
<reference evidence="1" key="1">
    <citation type="submission" date="2021-06" db="EMBL/GenBank/DDBJ databases">
        <authorList>
            <person name="Kallberg Y."/>
            <person name="Tangrot J."/>
            <person name="Rosling A."/>
        </authorList>
    </citation>
    <scope>NUCLEOTIDE SEQUENCE</scope>
    <source>
        <strain evidence="1">MA461A</strain>
    </source>
</reference>
<protein>
    <submittedName>
        <fullName evidence="1">17668_t:CDS:1</fullName>
    </submittedName>
</protein>
<organism evidence="1 2">
    <name type="scientific">Racocetra persica</name>
    <dbReference type="NCBI Taxonomy" id="160502"/>
    <lineage>
        <taxon>Eukaryota</taxon>
        <taxon>Fungi</taxon>
        <taxon>Fungi incertae sedis</taxon>
        <taxon>Mucoromycota</taxon>
        <taxon>Glomeromycotina</taxon>
        <taxon>Glomeromycetes</taxon>
        <taxon>Diversisporales</taxon>
        <taxon>Gigasporaceae</taxon>
        <taxon>Racocetra</taxon>
    </lineage>
</organism>
<sequence length="43" mass="4816">MCYNAYPLYPISHVIATNSSITEGVEERSSNKELCNLLSKVIQ</sequence>
<dbReference type="Proteomes" id="UP000789920">
    <property type="component" value="Unassembled WGS sequence"/>
</dbReference>
<keyword evidence="2" id="KW-1185">Reference proteome</keyword>
<name>A0ACA9RYK9_9GLOM</name>
<evidence type="ECO:0000313" key="1">
    <source>
        <dbReference type="EMBL" id="CAG8814295.1"/>
    </source>
</evidence>
<accession>A0ACA9RYK9</accession>
<feature type="non-terminal residue" evidence="1">
    <location>
        <position position="43"/>
    </location>
</feature>
<proteinExistence type="predicted"/>